<dbReference type="GO" id="GO:0007189">
    <property type="term" value="P:adenylate cyclase-activating G protein-coupled receptor signaling pathway"/>
    <property type="evidence" value="ECO:0007669"/>
    <property type="project" value="TreeGrafter"/>
</dbReference>
<dbReference type="Gene3D" id="2.60.220.50">
    <property type="match status" value="1"/>
</dbReference>
<dbReference type="SMART" id="SM00303">
    <property type="entry name" value="GPS"/>
    <property type="match status" value="1"/>
</dbReference>
<dbReference type="Ensembl" id="ENSSLUT00000041046.1">
    <property type="protein sequence ID" value="ENSSLUP00000039756.1"/>
    <property type="gene ID" value="ENSSLUG00000017807.1"/>
</dbReference>
<dbReference type="Proteomes" id="UP000694568">
    <property type="component" value="Unplaced"/>
</dbReference>
<dbReference type="SUPFAM" id="SSF81321">
    <property type="entry name" value="Family A G protein-coupled receptor-like"/>
    <property type="match status" value="1"/>
</dbReference>
<feature type="domain" description="GAIN-B" evidence="9">
    <location>
        <begin position="1"/>
        <end position="123"/>
    </location>
</feature>
<feature type="transmembrane region" description="Helical" evidence="8">
    <location>
        <begin position="228"/>
        <end position="251"/>
    </location>
</feature>
<evidence type="ECO:0000256" key="3">
    <source>
        <dbReference type="ARBA" id="ARBA00022692"/>
    </source>
</evidence>
<keyword evidence="4 8" id="KW-1133">Transmembrane helix</keyword>
<feature type="transmembrane region" description="Helical" evidence="8">
    <location>
        <begin position="132"/>
        <end position="156"/>
    </location>
</feature>
<dbReference type="GO" id="GO:0004930">
    <property type="term" value="F:G protein-coupled receptor activity"/>
    <property type="evidence" value="ECO:0007669"/>
    <property type="project" value="InterPro"/>
</dbReference>
<keyword evidence="7" id="KW-0325">Glycoprotein</keyword>
<evidence type="ECO:0000256" key="8">
    <source>
        <dbReference type="SAM" id="Phobius"/>
    </source>
</evidence>
<dbReference type="PROSITE" id="PS50221">
    <property type="entry name" value="GAIN_B"/>
    <property type="match status" value="1"/>
</dbReference>
<evidence type="ECO:0000256" key="6">
    <source>
        <dbReference type="ARBA" id="ARBA00023157"/>
    </source>
</evidence>
<dbReference type="InterPro" id="IPR000832">
    <property type="entry name" value="GPCR_2_secretin-like"/>
</dbReference>
<keyword evidence="6" id="KW-1015">Disulfide bond</keyword>
<dbReference type="GeneTree" id="ENSGT00940000154603"/>
<dbReference type="InterPro" id="IPR000203">
    <property type="entry name" value="GPS"/>
</dbReference>
<dbReference type="Pfam" id="PF01825">
    <property type="entry name" value="GPS"/>
    <property type="match status" value="1"/>
</dbReference>
<evidence type="ECO:0000256" key="5">
    <source>
        <dbReference type="ARBA" id="ARBA00023136"/>
    </source>
</evidence>
<organism evidence="11 12">
    <name type="scientific">Sander lucioperca</name>
    <name type="common">Pike-perch</name>
    <name type="synonym">Perca lucioperca</name>
    <dbReference type="NCBI Taxonomy" id="283035"/>
    <lineage>
        <taxon>Eukaryota</taxon>
        <taxon>Metazoa</taxon>
        <taxon>Chordata</taxon>
        <taxon>Craniata</taxon>
        <taxon>Vertebrata</taxon>
        <taxon>Euteleostomi</taxon>
        <taxon>Actinopterygii</taxon>
        <taxon>Neopterygii</taxon>
        <taxon>Teleostei</taxon>
        <taxon>Neoteleostei</taxon>
        <taxon>Acanthomorphata</taxon>
        <taxon>Eupercaria</taxon>
        <taxon>Perciformes</taxon>
        <taxon>Percoidei</taxon>
        <taxon>Percidae</taxon>
        <taxon>Luciopercinae</taxon>
        <taxon>Sander</taxon>
    </lineage>
</organism>
<keyword evidence="12" id="KW-1185">Reference proteome</keyword>
<feature type="transmembrane region" description="Helical" evidence="8">
    <location>
        <begin position="277"/>
        <end position="300"/>
    </location>
</feature>
<feature type="domain" description="G-protein coupled receptors family 2 profile 2" evidence="10">
    <location>
        <begin position="127"/>
        <end position="364"/>
    </location>
</feature>
<sequence length="382" mass="43177">INMVFNVTIELDSQHPGSVKTAGFQELQNYLPEKGDFEPNSIVVSTTMTTSESKLLESVNVKINFQLLKPRPRDVQIKCVSWDNTTRSWSEKGCEWLGSSKEGSCTCTHLSTFAILMSRYPVNITGLEEVTYVGLSVSVVSLIFSMAIELTVWSAVVKTISSYLRHTAHIHIALCLLIADCCFLASSNPKDLPEMWCKVFVVLKHFCYLSMFFWMLCLSSIKNAYMRFFLFLGYVCPLLIVVITFLCYNTGAKDVYFSSDTCWLRYSGLLKGSIHTFVIPVGIIVFFNVFSMIVVIMKLLDHPINTDKSNENDNEKKAAKTAMRSVILLTPIFGVTWIFGFAVINLFSFHLQGLFILLTTCLGDKLIREALLNRLRKNVSVF</sequence>
<comment type="subcellular location">
    <subcellularLocation>
        <location evidence="1">Membrane</location>
        <topology evidence="1">Multi-pass membrane protein</topology>
    </subcellularLocation>
</comment>
<evidence type="ECO:0000256" key="1">
    <source>
        <dbReference type="ARBA" id="ARBA00004141"/>
    </source>
</evidence>
<reference evidence="11" key="1">
    <citation type="submission" date="2025-08" db="UniProtKB">
        <authorList>
            <consortium name="Ensembl"/>
        </authorList>
    </citation>
    <scope>IDENTIFICATION</scope>
</reference>
<evidence type="ECO:0000256" key="4">
    <source>
        <dbReference type="ARBA" id="ARBA00022989"/>
    </source>
</evidence>
<evidence type="ECO:0000313" key="12">
    <source>
        <dbReference type="Proteomes" id="UP000694568"/>
    </source>
</evidence>
<keyword evidence="5 8" id="KW-0472">Membrane</keyword>
<keyword evidence="3 8" id="KW-0812">Transmembrane</keyword>
<name>A0A8C9ZFW4_SANLU</name>
<dbReference type="InterPro" id="IPR046338">
    <property type="entry name" value="GAIN_dom_sf"/>
</dbReference>
<feature type="transmembrane region" description="Helical" evidence="8">
    <location>
        <begin position="321"/>
        <end position="343"/>
    </location>
</feature>
<feature type="transmembrane region" description="Helical" evidence="8">
    <location>
        <begin position="199"/>
        <end position="221"/>
    </location>
</feature>
<dbReference type="InterPro" id="IPR017981">
    <property type="entry name" value="GPCR_2-like_7TM"/>
</dbReference>
<dbReference type="GO" id="GO:0007166">
    <property type="term" value="P:cell surface receptor signaling pathway"/>
    <property type="evidence" value="ECO:0007669"/>
    <property type="project" value="InterPro"/>
</dbReference>
<accession>A0A8C9ZFW4</accession>
<reference evidence="11" key="2">
    <citation type="submission" date="2025-09" db="UniProtKB">
        <authorList>
            <consortium name="Ensembl"/>
        </authorList>
    </citation>
    <scope>IDENTIFICATION</scope>
</reference>
<proteinExistence type="inferred from homology"/>
<dbReference type="PROSITE" id="PS50261">
    <property type="entry name" value="G_PROTEIN_RECEP_F2_4"/>
    <property type="match status" value="1"/>
</dbReference>
<evidence type="ECO:0000313" key="11">
    <source>
        <dbReference type="Ensembl" id="ENSSLUP00000039756.1"/>
    </source>
</evidence>
<dbReference type="GO" id="GO:0016020">
    <property type="term" value="C:membrane"/>
    <property type="evidence" value="ECO:0007669"/>
    <property type="project" value="UniProtKB-SubCell"/>
</dbReference>
<dbReference type="AlphaFoldDB" id="A0A8C9ZFW4"/>
<feature type="transmembrane region" description="Helical" evidence="8">
    <location>
        <begin position="168"/>
        <end position="187"/>
    </location>
</feature>
<dbReference type="InterPro" id="IPR051587">
    <property type="entry name" value="Adhesion_GPCR"/>
</dbReference>
<dbReference type="Gene3D" id="1.20.1070.10">
    <property type="entry name" value="Rhodopsin 7-helix transmembrane proteins"/>
    <property type="match status" value="1"/>
</dbReference>
<dbReference type="PRINTS" id="PR00249">
    <property type="entry name" value="GPCRSECRETIN"/>
</dbReference>
<dbReference type="InterPro" id="IPR057244">
    <property type="entry name" value="GAIN_B"/>
</dbReference>
<evidence type="ECO:0008006" key="13">
    <source>
        <dbReference type="Google" id="ProtNLM"/>
    </source>
</evidence>
<evidence type="ECO:0000256" key="7">
    <source>
        <dbReference type="ARBA" id="ARBA00023180"/>
    </source>
</evidence>
<comment type="similarity">
    <text evidence="2">Belongs to the G-protein coupled receptor 2 family. Adhesion G-protein coupled receptor (ADGR) subfamily.</text>
</comment>
<dbReference type="Pfam" id="PF00002">
    <property type="entry name" value="7tm_2"/>
    <property type="match status" value="1"/>
</dbReference>
<evidence type="ECO:0000259" key="9">
    <source>
        <dbReference type="PROSITE" id="PS50221"/>
    </source>
</evidence>
<evidence type="ECO:0000259" key="10">
    <source>
        <dbReference type="PROSITE" id="PS50261"/>
    </source>
</evidence>
<protein>
    <recommendedName>
        <fullName evidence="13">Adhesion G protein-coupled receptor F3b</fullName>
    </recommendedName>
</protein>
<evidence type="ECO:0000256" key="2">
    <source>
        <dbReference type="ARBA" id="ARBA00007343"/>
    </source>
</evidence>
<dbReference type="PANTHER" id="PTHR45813">
    <property type="entry name" value="IG-LIKE DOMAIN-CONTAINING PROTEIN"/>
    <property type="match status" value="1"/>
</dbReference>
<dbReference type="PANTHER" id="PTHR45813:SF2">
    <property type="entry name" value="ADHESION G-PROTEIN COUPLED RECEPTOR F3"/>
    <property type="match status" value="1"/>
</dbReference>